<dbReference type="Proteomes" id="UP000051952">
    <property type="component" value="Unassembled WGS sequence"/>
</dbReference>
<evidence type="ECO:0000256" key="1">
    <source>
        <dbReference type="SAM" id="MobiDB-lite"/>
    </source>
</evidence>
<evidence type="ECO:0000313" key="2">
    <source>
        <dbReference type="EMBL" id="CUG32265.1"/>
    </source>
</evidence>
<feature type="compositionally biased region" description="Low complexity" evidence="1">
    <location>
        <begin position="81"/>
        <end position="91"/>
    </location>
</feature>
<evidence type="ECO:0000313" key="3">
    <source>
        <dbReference type="Proteomes" id="UP000051952"/>
    </source>
</evidence>
<organism evidence="2 3">
    <name type="scientific">Bodo saltans</name>
    <name type="common">Flagellated protozoan</name>
    <dbReference type="NCBI Taxonomy" id="75058"/>
    <lineage>
        <taxon>Eukaryota</taxon>
        <taxon>Discoba</taxon>
        <taxon>Euglenozoa</taxon>
        <taxon>Kinetoplastea</taxon>
        <taxon>Metakinetoplastina</taxon>
        <taxon>Eubodonida</taxon>
        <taxon>Bodonidae</taxon>
        <taxon>Bodo</taxon>
    </lineage>
</organism>
<proteinExistence type="predicted"/>
<keyword evidence="3" id="KW-1185">Reference proteome</keyword>
<dbReference type="VEuPathDB" id="TriTrypDB:BSAL_77610"/>
<sequence>MDSHHPRFREGIEALQRHQTEPPTHISIPSRNGGGTEALVRPLPPRPAVVQRALTLLTAAEADELERLSLRYEANREKLSTLRSKLSSSTEQHLDEAKEEESISPNKGSSIAALRHQAATRSHSEMLSSVWALFSLQLKDHRIADYRDAGHLQDAINLVGVRPT</sequence>
<accession>A0A0S4J5M4</accession>
<dbReference type="EMBL" id="CYKH01000750">
    <property type="protein sequence ID" value="CUG32265.1"/>
    <property type="molecule type" value="Genomic_DNA"/>
</dbReference>
<dbReference type="AlphaFoldDB" id="A0A0S4J5M4"/>
<name>A0A0S4J5M4_BODSA</name>
<gene>
    <name evidence="2" type="ORF">BSAL_77610</name>
</gene>
<feature type="region of interest" description="Disordered" evidence="1">
    <location>
        <begin position="80"/>
        <end position="109"/>
    </location>
</feature>
<protein>
    <submittedName>
        <fullName evidence="2">Uncharacterized protein</fullName>
    </submittedName>
</protein>
<reference evidence="3" key="1">
    <citation type="submission" date="2015-09" db="EMBL/GenBank/DDBJ databases">
        <authorList>
            <consortium name="Pathogen Informatics"/>
        </authorList>
    </citation>
    <scope>NUCLEOTIDE SEQUENCE [LARGE SCALE GENOMIC DNA]</scope>
    <source>
        <strain evidence="3">Lake Konstanz</strain>
    </source>
</reference>
<feature type="region of interest" description="Disordered" evidence="1">
    <location>
        <begin position="14"/>
        <end position="42"/>
    </location>
</feature>